<evidence type="ECO:0000313" key="1">
    <source>
        <dbReference type="EMBL" id="MBX69915.1"/>
    </source>
</evidence>
<dbReference type="AlphaFoldDB" id="A0A2P2QSJ4"/>
<organism evidence="1">
    <name type="scientific">Rhizophora mucronata</name>
    <name type="common">Asiatic mangrove</name>
    <dbReference type="NCBI Taxonomy" id="61149"/>
    <lineage>
        <taxon>Eukaryota</taxon>
        <taxon>Viridiplantae</taxon>
        <taxon>Streptophyta</taxon>
        <taxon>Embryophyta</taxon>
        <taxon>Tracheophyta</taxon>
        <taxon>Spermatophyta</taxon>
        <taxon>Magnoliopsida</taxon>
        <taxon>eudicotyledons</taxon>
        <taxon>Gunneridae</taxon>
        <taxon>Pentapetalae</taxon>
        <taxon>rosids</taxon>
        <taxon>fabids</taxon>
        <taxon>Malpighiales</taxon>
        <taxon>Rhizophoraceae</taxon>
        <taxon>Rhizophora</taxon>
    </lineage>
</organism>
<protein>
    <submittedName>
        <fullName evidence="1">Uncharacterized protein</fullName>
    </submittedName>
</protein>
<sequence>MKESKLKNPVTKTEIIVFEPLLNYYIHLLSLFSWYGPSFSC</sequence>
<dbReference type="EMBL" id="GGEC01089431">
    <property type="protein sequence ID" value="MBX69915.1"/>
    <property type="molecule type" value="Transcribed_RNA"/>
</dbReference>
<reference evidence="1" key="1">
    <citation type="submission" date="2018-02" db="EMBL/GenBank/DDBJ databases">
        <title>Rhizophora mucronata_Transcriptome.</title>
        <authorList>
            <person name="Meera S.P."/>
            <person name="Sreeshan A."/>
            <person name="Augustine A."/>
        </authorList>
    </citation>
    <scope>NUCLEOTIDE SEQUENCE</scope>
    <source>
        <tissue evidence="1">Leaf</tissue>
    </source>
</reference>
<accession>A0A2P2QSJ4</accession>
<proteinExistence type="predicted"/>
<name>A0A2P2QSJ4_RHIMU</name>